<dbReference type="PROSITE" id="PS51296">
    <property type="entry name" value="RIESKE"/>
    <property type="match status" value="1"/>
</dbReference>
<evidence type="ECO:0000256" key="3">
    <source>
        <dbReference type="ARBA" id="ARBA00023004"/>
    </source>
</evidence>
<dbReference type="GO" id="GO:0046872">
    <property type="term" value="F:metal ion binding"/>
    <property type="evidence" value="ECO:0007669"/>
    <property type="project" value="UniProtKB-KW"/>
</dbReference>
<evidence type="ECO:0000313" key="8">
    <source>
        <dbReference type="EMBL" id="SDM31410.1"/>
    </source>
</evidence>
<accession>A0A1G9S7V0</accession>
<keyword evidence="1" id="KW-0001">2Fe-2S</keyword>
<dbReference type="AlphaFoldDB" id="A0A1G9S7V0"/>
<evidence type="ECO:0000256" key="2">
    <source>
        <dbReference type="ARBA" id="ARBA00022723"/>
    </source>
</evidence>
<dbReference type="GO" id="GO:0051213">
    <property type="term" value="F:dioxygenase activity"/>
    <property type="evidence" value="ECO:0007669"/>
    <property type="project" value="UniProtKB-KW"/>
</dbReference>
<keyword evidence="2" id="KW-0479">Metal-binding</keyword>
<protein>
    <submittedName>
        <fullName evidence="8">Ferredoxin subunit of nitrite reductase or a ring-hydroxylating dioxygenase</fullName>
    </submittedName>
</protein>
<sequence length="112" mass="12871">MKPMNWIKIFPLSILSAEDFLKKIDISGKKLCVVKTEEKFYAIQNKCPHAGAELSNGWCTKGKIICPYHRQEFDLETGRGAPGQGNYVDTYPVEIKDDGVYVGISKPWWRFW</sequence>
<dbReference type="Pfam" id="PF00355">
    <property type="entry name" value="Rieske"/>
    <property type="match status" value="1"/>
</dbReference>
<dbReference type="GO" id="GO:0051537">
    <property type="term" value="F:2 iron, 2 sulfur cluster binding"/>
    <property type="evidence" value="ECO:0007669"/>
    <property type="project" value="UniProtKB-KW"/>
</dbReference>
<dbReference type="STRING" id="990371.SAMN05421813_109107"/>
<evidence type="ECO:0000313" key="9">
    <source>
        <dbReference type="Proteomes" id="UP000199226"/>
    </source>
</evidence>
<dbReference type="InterPro" id="IPR036922">
    <property type="entry name" value="Rieske_2Fe-2S_sf"/>
</dbReference>
<comment type="similarity">
    <text evidence="6">Belongs to the bacterial ring-hydroxylating dioxygenase ferredoxin component family.</text>
</comment>
<evidence type="ECO:0000256" key="4">
    <source>
        <dbReference type="ARBA" id="ARBA00023014"/>
    </source>
</evidence>
<evidence type="ECO:0000256" key="6">
    <source>
        <dbReference type="ARBA" id="ARBA00038001"/>
    </source>
</evidence>
<dbReference type="Proteomes" id="UP000199226">
    <property type="component" value="Unassembled WGS sequence"/>
</dbReference>
<dbReference type="EMBL" id="FNHH01000009">
    <property type="protein sequence ID" value="SDM31410.1"/>
    <property type="molecule type" value="Genomic_DNA"/>
</dbReference>
<keyword evidence="8" id="KW-0560">Oxidoreductase</keyword>
<keyword evidence="8" id="KW-0223">Dioxygenase</keyword>
<dbReference type="InterPro" id="IPR017941">
    <property type="entry name" value="Rieske_2Fe-2S"/>
</dbReference>
<dbReference type="PANTHER" id="PTHR21496:SF0">
    <property type="entry name" value="RIESKE DOMAIN-CONTAINING PROTEIN"/>
    <property type="match status" value="1"/>
</dbReference>
<keyword evidence="3" id="KW-0408">Iron</keyword>
<dbReference type="SUPFAM" id="SSF50022">
    <property type="entry name" value="ISP domain"/>
    <property type="match status" value="1"/>
</dbReference>
<reference evidence="9" key="1">
    <citation type="submission" date="2016-10" db="EMBL/GenBank/DDBJ databases">
        <authorList>
            <person name="Varghese N."/>
            <person name="Submissions S."/>
        </authorList>
    </citation>
    <scope>NUCLEOTIDE SEQUENCE [LARGE SCALE GENOMIC DNA]</scope>
    <source>
        <strain evidence="9">DSM 24536</strain>
    </source>
</reference>
<organism evidence="8 9">
    <name type="scientific">Daejeonella rubra</name>
    <dbReference type="NCBI Taxonomy" id="990371"/>
    <lineage>
        <taxon>Bacteria</taxon>
        <taxon>Pseudomonadati</taxon>
        <taxon>Bacteroidota</taxon>
        <taxon>Sphingobacteriia</taxon>
        <taxon>Sphingobacteriales</taxon>
        <taxon>Sphingobacteriaceae</taxon>
        <taxon>Daejeonella</taxon>
    </lineage>
</organism>
<feature type="domain" description="Rieske" evidence="7">
    <location>
        <begin position="9"/>
        <end position="102"/>
    </location>
</feature>
<dbReference type="Gene3D" id="2.102.10.10">
    <property type="entry name" value="Rieske [2Fe-2S] iron-sulphur domain"/>
    <property type="match status" value="1"/>
</dbReference>
<evidence type="ECO:0000259" key="7">
    <source>
        <dbReference type="PROSITE" id="PS51296"/>
    </source>
</evidence>
<comment type="cofactor">
    <cofactor evidence="5">
        <name>[2Fe-2S] cluster</name>
        <dbReference type="ChEBI" id="CHEBI:190135"/>
    </cofactor>
</comment>
<evidence type="ECO:0000256" key="5">
    <source>
        <dbReference type="ARBA" id="ARBA00034078"/>
    </source>
</evidence>
<dbReference type="PANTHER" id="PTHR21496">
    <property type="entry name" value="FERREDOXIN-RELATED"/>
    <property type="match status" value="1"/>
</dbReference>
<name>A0A1G9S7V0_9SPHI</name>
<keyword evidence="9" id="KW-1185">Reference proteome</keyword>
<keyword evidence="4" id="KW-0411">Iron-sulfur</keyword>
<gene>
    <name evidence="8" type="ORF">SAMN05421813_109107</name>
</gene>
<proteinExistence type="inferred from homology"/>
<evidence type="ECO:0000256" key="1">
    <source>
        <dbReference type="ARBA" id="ARBA00022714"/>
    </source>
</evidence>